<dbReference type="GO" id="GO:0019843">
    <property type="term" value="F:rRNA binding"/>
    <property type="evidence" value="ECO:0007669"/>
    <property type="project" value="UniProtKB-KW"/>
</dbReference>
<dbReference type="GO" id="GO:0070475">
    <property type="term" value="P:rRNA base methylation"/>
    <property type="evidence" value="ECO:0007669"/>
    <property type="project" value="InterPro"/>
</dbReference>
<evidence type="ECO:0000256" key="5">
    <source>
        <dbReference type="ARBA" id="ARBA00022679"/>
    </source>
</evidence>
<evidence type="ECO:0000256" key="7">
    <source>
        <dbReference type="ARBA" id="ARBA00022730"/>
    </source>
</evidence>
<reference evidence="10" key="1">
    <citation type="journal article" date="2019" name="Nat. Commun.">
        <title>Genome-wide association mapping of date palm fruit traits.</title>
        <authorList>
            <person name="Hazzouri K.M."/>
            <person name="Gros-Balthazard M."/>
            <person name="Flowers J.M."/>
            <person name="Copetti D."/>
            <person name="Lemansour A."/>
            <person name="Lebrun M."/>
            <person name="Masmoudi K."/>
            <person name="Ferrand S."/>
            <person name="Dhar M.I."/>
            <person name="Fresquez Z.A."/>
            <person name="Rosas U."/>
            <person name="Zhang J."/>
            <person name="Talag J."/>
            <person name="Lee S."/>
            <person name="Kudrna D."/>
            <person name="Powell R.F."/>
            <person name="Leitch I.J."/>
            <person name="Krueger R.R."/>
            <person name="Wing R.A."/>
            <person name="Amiri K.M.A."/>
            <person name="Purugganan M.D."/>
        </authorList>
    </citation>
    <scope>NUCLEOTIDE SEQUENCE [LARGE SCALE GENOMIC DNA]</scope>
    <source>
        <strain evidence="10">cv. Khalas</strain>
    </source>
</reference>
<reference evidence="11" key="2">
    <citation type="submission" date="2025-08" db="UniProtKB">
        <authorList>
            <consortium name="RefSeq"/>
        </authorList>
    </citation>
    <scope>IDENTIFICATION</scope>
    <source>
        <tissue evidence="11">Young leaves</tissue>
    </source>
</reference>
<dbReference type="Gene3D" id="3.40.1280.10">
    <property type="match status" value="1"/>
</dbReference>
<dbReference type="Proteomes" id="UP000228380">
    <property type="component" value="Chromosome 15"/>
</dbReference>
<accession>A0A8B9AXI6</accession>
<feature type="region of interest" description="Disordered" evidence="9">
    <location>
        <begin position="1"/>
        <end position="52"/>
    </location>
</feature>
<keyword evidence="7" id="KW-0699">rRNA-binding</keyword>
<dbReference type="RefSeq" id="XP_038990327.1">
    <property type="nucleotide sequence ID" value="XM_039134399.1"/>
</dbReference>
<dbReference type="AlphaFoldDB" id="A0A8B9AXI6"/>
<dbReference type="PANTHER" id="PTHR12636">
    <property type="entry name" value="NEP1/MRA1"/>
    <property type="match status" value="1"/>
</dbReference>
<evidence type="ECO:0000256" key="2">
    <source>
        <dbReference type="ARBA" id="ARBA00022517"/>
    </source>
</evidence>
<keyword evidence="10" id="KW-1185">Reference proteome</keyword>
<dbReference type="InterPro" id="IPR029026">
    <property type="entry name" value="tRNA_m1G_MTases_N"/>
</dbReference>
<keyword evidence="5" id="KW-0808">Transferase</keyword>
<keyword evidence="4" id="KW-0489">Methyltransferase</keyword>
<dbReference type="SUPFAM" id="SSF75217">
    <property type="entry name" value="alpha/beta knot"/>
    <property type="match status" value="1"/>
</dbReference>
<dbReference type="InterPro" id="IPR005304">
    <property type="entry name" value="Rbsml_bgen_MeTrfase_EMG1/NEP1"/>
</dbReference>
<keyword evidence="6" id="KW-0949">S-adenosyl-L-methionine</keyword>
<evidence type="ECO:0000313" key="10">
    <source>
        <dbReference type="Proteomes" id="UP000228380"/>
    </source>
</evidence>
<evidence type="ECO:0000256" key="3">
    <source>
        <dbReference type="ARBA" id="ARBA00022552"/>
    </source>
</evidence>
<keyword evidence="3" id="KW-0698">rRNA processing</keyword>
<evidence type="ECO:0000256" key="9">
    <source>
        <dbReference type="SAM" id="MobiDB-lite"/>
    </source>
</evidence>
<keyword evidence="2" id="KW-0690">Ribosome biogenesis</keyword>
<dbReference type="Pfam" id="PF03587">
    <property type="entry name" value="EMG1"/>
    <property type="match status" value="1"/>
</dbReference>
<proteinExistence type="inferred from homology"/>
<organism evidence="10 11">
    <name type="scientific">Phoenix dactylifera</name>
    <name type="common">Date palm</name>
    <dbReference type="NCBI Taxonomy" id="42345"/>
    <lineage>
        <taxon>Eukaryota</taxon>
        <taxon>Viridiplantae</taxon>
        <taxon>Streptophyta</taxon>
        <taxon>Embryophyta</taxon>
        <taxon>Tracheophyta</taxon>
        <taxon>Spermatophyta</taxon>
        <taxon>Magnoliopsida</taxon>
        <taxon>Liliopsida</taxon>
        <taxon>Arecaceae</taxon>
        <taxon>Coryphoideae</taxon>
        <taxon>Phoeniceae</taxon>
        <taxon>Phoenix</taxon>
    </lineage>
</organism>
<dbReference type="GO" id="GO:0032040">
    <property type="term" value="C:small-subunit processome"/>
    <property type="evidence" value="ECO:0007669"/>
    <property type="project" value="TreeGrafter"/>
</dbReference>
<feature type="compositionally biased region" description="Acidic residues" evidence="9">
    <location>
        <begin position="11"/>
        <end position="33"/>
    </location>
</feature>
<evidence type="ECO:0000256" key="4">
    <source>
        <dbReference type="ARBA" id="ARBA00022603"/>
    </source>
</evidence>
<sequence length="130" mass="14709">MGRKHNKTEVEEVVEEEKDEVSEAEEEEEEEGVKEEGAGNGEVAAEAEDERRNEEAVELMAGMFVVGKVGKALLAIFDSPITKAGRLHAVYVKTDKGVLFEIKPYVRIPRTLKWLFGLMFSLKIEYNCCW</sequence>
<keyword evidence="8" id="KW-0694">RNA-binding</keyword>
<evidence type="ECO:0000313" key="11">
    <source>
        <dbReference type="RefSeq" id="XP_038990327.1"/>
    </source>
</evidence>
<evidence type="ECO:0000256" key="8">
    <source>
        <dbReference type="ARBA" id="ARBA00022884"/>
    </source>
</evidence>
<dbReference type="PANTHER" id="PTHR12636:SF5">
    <property type="entry name" value="RIBOSOMAL RNA SMALL SUBUNIT METHYLTRANSFERASE NEP1"/>
    <property type="match status" value="1"/>
</dbReference>
<name>A0A8B9AXI6_PHODC</name>
<dbReference type="GeneID" id="103705840"/>
<dbReference type="OrthoDB" id="269804at2759"/>
<gene>
    <name evidence="11" type="primary">LOC103705840</name>
</gene>
<dbReference type="KEGG" id="pda:103705840"/>
<comment type="similarity">
    <text evidence="1">Belongs to the class IV-like SAM-binding methyltransferase superfamily. RNA methyltransferase NEP1 family.</text>
</comment>
<dbReference type="InterPro" id="IPR029028">
    <property type="entry name" value="Alpha/beta_knot_MTases"/>
</dbReference>
<dbReference type="GO" id="GO:0070037">
    <property type="term" value="F:rRNA (pseudouridine) methyltransferase activity"/>
    <property type="evidence" value="ECO:0007669"/>
    <property type="project" value="InterPro"/>
</dbReference>
<protein>
    <submittedName>
        <fullName evidence="11">FK506-binding protein 5-like</fullName>
    </submittedName>
</protein>
<evidence type="ECO:0000256" key="1">
    <source>
        <dbReference type="ARBA" id="ARBA00008115"/>
    </source>
</evidence>
<evidence type="ECO:0000256" key="6">
    <source>
        <dbReference type="ARBA" id="ARBA00022691"/>
    </source>
</evidence>